<feature type="compositionally biased region" description="Basic and acidic residues" evidence="1">
    <location>
        <begin position="156"/>
        <end position="166"/>
    </location>
</feature>
<feature type="region of interest" description="Disordered" evidence="1">
    <location>
        <begin position="242"/>
        <end position="295"/>
    </location>
</feature>
<dbReference type="GeneID" id="27338812"/>
<dbReference type="RefSeq" id="XP_016230169.1">
    <property type="nucleotide sequence ID" value="XM_016386037.1"/>
</dbReference>
<feature type="compositionally biased region" description="Polar residues" evidence="1">
    <location>
        <begin position="257"/>
        <end position="286"/>
    </location>
</feature>
<feature type="region of interest" description="Disordered" evidence="1">
    <location>
        <begin position="110"/>
        <end position="202"/>
    </location>
</feature>
<feature type="compositionally biased region" description="Basic and acidic residues" evidence="1">
    <location>
        <begin position="73"/>
        <end position="87"/>
    </location>
</feature>
<reference evidence="2 3" key="1">
    <citation type="submission" date="2015-01" db="EMBL/GenBank/DDBJ databases">
        <title>The Genome Sequence of Exophiala spinifera CBS89968.</title>
        <authorList>
            <consortium name="The Broad Institute Genomics Platform"/>
            <person name="Cuomo C."/>
            <person name="de Hoog S."/>
            <person name="Gorbushina A."/>
            <person name="Stielow B."/>
            <person name="Teixiera M."/>
            <person name="Abouelleil A."/>
            <person name="Chapman S.B."/>
            <person name="Priest M."/>
            <person name="Young S.K."/>
            <person name="Wortman J."/>
            <person name="Nusbaum C."/>
            <person name="Birren B."/>
        </authorList>
    </citation>
    <scope>NUCLEOTIDE SEQUENCE [LARGE SCALE GENOMIC DNA]</scope>
    <source>
        <strain evidence="2 3">CBS 89968</strain>
    </source>
</reference>
<evidence type="ECO:0000313" key="3">
    <source>
        <dbReference type="Proteomes" id="UP000053328"/>
    </source>
</evidence>
<feature type="region of interest" description="Disordered" evidence="1">
    <location>
        <begin position="317"/>
        <end position="339"/>
    </location>
</feature>
<dbReference type="Proteomes" id="UP000053328">
    <property type="component" value="Unassembled WGS sequence"/>
</dbReference>
<dbReference type="VEuPathDB" id="FungiDB:PV08_11729"/>
<accession>A0A0D2ATB8</accession>
<dbReference type="HOGENOM" id="CLU_394328_0_0_1"/>
<feature type="compositionally biased region" description="Basic and acidic residues" evidence="1">
    <location>
        <begin position="7"/>
        <end position="25"/>
    </location>
</feature>
<feature type="compositionally biased region" description="Basic and acidic residues" evidence="1">
    <location>
        <begin position="110"/>
        <end position="127"/>
    </location>
</feature>
<proteinExistence type="predicted"/>
<name>A0A0D2ATB8_9EURO</name>
<dbReference type="EMBL" id="KN847501">
    <property type="protein sequence ID" value="KIW09953.1"/>
    <property type="molecule type" value="Genomic_DNA"/>
</dbReference>
<feature type="compositionally biased region" description="Basic residues" evidence="1">
    <location>
        <begin position="49"/>
        <end position="58"/>
    </location>
</feature>
<feature type="compositionally biased region" description="Polar residues" evidence="1">
    <location>
        <begin position="322"/>
        <end position="336"/>
    </location>
</feature>
<feature type="compositionally biased region" description="Polar residues" evidence="1">
    <location>
        <begin position="128"/>
        <end position="147"/>
    </location>
</feature>
<keyword evidence="3" id="KW-1185">Reference proteome</keyword>
<protein>
    <submittedName>
        <fullName evidence="2">Uncharacterized protein</fullName>
    </submittedName>
</protein>
<gene>
    <name evidence="2" type="ORF">PV08_11729</name>
</gene>
<feature type="compositionally biased region" description="Polar residues" evidence="1">
    <location>
        <begin position="167"/>
        <end position="179"/>
    </location>
</feature>
<organism evidence="2 3">
    <name type="scientific">Exophiala spinifera</name>
    <dbReference type="NCBI Taxonomy" id="91928"/>
    <lineage>
        <taxon>Eukaryota</taxon>
        <taxon>Fungi</taxon>
        <taxon>Dikarya</taxon>
        <taxon>Ascomycota</taxon>
        <taxon>Pezizomycotina</taxon>
        <taxon>Eurotiomycetes</taxon>
        <taxon>Chaetothyriomycetidae</taxon>
        <taxon>Chaetothyriales</taxon>
        <taxon>Herpotrichiellaceae</taxon>
        <taxon>Exophiala</taxon>
    </lineage>
</organism>
<sequence length="564" mass="65119">MSHRDHRYSPYDTGRRRCPSDDRTAYRARSPYHTPHYTEEESQSFRSEHRSHRRRRHSRSDDDHDYRRHRRDRYSDSDSSGDDRRRATEYERRLADVELELERLRGERAHYQRQNEREQSRSYREYNRSQSNERNVQRWRASSSLQRPQRRHERHQSRENGRDSTRGRGNNVTARTRQRQAPDTDEVRERREAEHVRNAARRAGFNRAQQELLVRERAEWSRELRATFSNAMRQGPIVDAQATQAQEAPPPPIPVSTGATASQPTASQPVDDTEGQTAQNSSTLAADQTDRGNQEVPVVTPAVSGQSTASNVEASALLPGPSSVSQHQPRSLSTAPATADTEGMGFVIVSDPTAMTAVENKQRANFRTEAQNRIHSFEQDFRTYRDGYSTCYEHLYQNIANVVQTHYMKLNGQIKAIERHCQDFEKHARGIKSRTDQLWNSSKTQYMAAWSPATRVRQDASEQRLQAEFQSATNKSNRIRAHLERELQNIVLEIRDTYIFRFAEFEGNLKGDVTAAEAFVGRWRPIHLELLQLMGLKQTEQCSFDVGDVGIYCSSEDAVVMEVS</sequence>
<dbReference type="AlphaFoldDB" id="A0A0D2ATB8"/>
<feature type="region of interest" description="Disordered" evidence="1">
    <location>
        <begin position="1"/>
        <end position="87"/>
    </location>
</feature>
<evidence type="ECO:0000313" key="2">
    <source>
        <dbReference type="EMBL" id="KIW09953.1"/>
    </source>
</evidence>
<feature type="compositionally biased region" description="Basic and acidic residues" evidence="1">
    <location>
        <begin position="180"/>
        <end position="197"/>
    </location>
</feature>
<evidence type="ECO:0000256" key="1">
    <source>
        <dbReference type="SAM" id="MobiDB-lite"/>
    </source>
</evidence>